<gene>
    <name evidence="2" type="ORF">EY643_14535</name>
</gene>
<reference evidence="2 3" key="1">
    <citation type="submission" date="2019-02" db="EMBL/GenBank/DDBJ databases">
        <authorList>
            <person name="Li S.-H."/>
        </authorList>
    </citation>
    <scope>NUCLEOTIDE SEQUENCE [LARGE SCALE GENOMIC DNA]</scope>
    <source>
        <strain evidence="2 3">IMCC14385</strain>
    </source>
</reference>
<dbReference type="Proteomes" id="UP000326287">
    <property type="component" value="Chromosome"/>
</dbReference>
<organism evidence="2 3">
    <name type="scientific">Halioglobus maricola</name>
    <dbReference type="NCBI Taxonomy" id="2601894"/>
    <lineage>
        <taxon>Bacteria</taxon>
        <taxon>Pseudomonadati</taxon>
        <taxon>Pseudomonadota</taxon>
        <taxon>Gammaproteobacteria</taxon>
        <taxon>Cellvibrionales</taxon>
        <taxon>Halieaceae</taxon>
        <taxon>Halioglobus</taxon>
    </lineage>
</organism>
<dbReference type="EMBL" id="CP036422">
    <property type="protein sequence ID" value="QFU76771.1"/>
    <property type="molecule type" value="Genomic_DNA"/>
</dbReference>
<keyword evidence="1" id="KW-0732">Signal</keyword>
<dbReference type="OrthoDB" id="561623at2"/>
<evidence type="ECO:0000256" key="1">
    <source>
        <dbReference type="SAM" id="SignalP"/>
    </source>
</evidence>
<sequence length="107" mass="11501">MKSKLLITCLLFSAYTHADVFPKVDGDCPTGSYSSGDYCKTFSSTDKRGIKIVANTSGGRCPTGWYKSGGYCKAYGAKAAEEEVIEKVGDRCPTGMYTSGGFCKSYK</sequence>
<evidence type="ECO:0000313" key="3">
    <source>
        <dbReference type="Proteomes" id="UP000326287"/>
    </source>
</evidence>
<evidence type="ECO:0008006" key="4">
    <source>
        <dbReference type="Google" id="ProtNLM"/>
    </source>
</evidence>
<accession>A0A5P9NLS6</accession>
<name>A0A5P9NLS6_9GAMM</name>
<protein>
    <recommendedName>
        <fullName evidence="4">DUF2282 domain-containing protein</fullName>
    </recommendedName>
</protein>
<proteinExistence type="predicted"/>
<keyword evidence="3" id="KW-1185">Reference proteome</keyword>
<evidence type="ECO:0000313" key="2">
    <source>
        <dbReference type="EMBL" id="QFU76771.1"/>
    </source>
</evidence>
<feature type="signal peptide" evidence="1">
    <location>
        <begin position="1"/>
        <end position="18"/>
    </location>
</feature>
<dbReference type="RefSeq" id="WP_153239913.1">
    <property type="nucleotide sequence ID" value="NZ_CP036422.1"/>
</dbReference>
<feature type="chain" id="PRO_5024968828" description="DUF2282 domain-containing protein" evidence="1">
    <location>
        <begin position="19"/>
        <end position="107"/>
    </location>
</feature>
<dbReference type="AlphaFoldDB" id="A0A5P9NLS6"/>
<dbReference type="KEGG" id="halc:EY643_14535"/>